<keyword evidence="3" id="KW-0732">Signal</keyword>
<dbReference type="STRING" id="1045855.DSC_00415"/>
<name>G7US67_PSEUP</name>
<evidence type="ECO:0000313" key="5">
    <source>
        <dbReference type="EMBL" id="AER54736.1"/>
    </source>
</evidence>
<dbReference type="eggNOG" id="COG2834">
    <property type="taxonomic scope" value="Bacteria"/>
</dbReference>
<dbReference type="InterPro" id="IPR004564">
    <property type="entry name" value="OM_lipoprot_carrier_LolA-like"/>
</dbReference>
<evidence type="ECO:0000313" key="6">
    <source>
        <dbReference type="Proteomes" id="UP000005870"/>
    </source>
</evidence>
<proteinExistence type="predicted"/>
<evidence type="ECO:0000256" key="2">
    <source>
        <dbReference type="ARBA" id="ARBA00022448"/>
    </source>
</evidence>
<dbReference type="Pfam" id="PF19574">
    <property type="entry name" value="LolA_3"/>
    <property type="match status" value="1"/>
</dbReference>
<dbReference type="OrthoDB" id="6165143at2"/>
<gene>
    <name evidence="5" type="ordered locus">DSC_00415</name>
</gene>
<dbReference type="InterPro" id="IPR029046">
    <property type="entry name" value="LolA/LolB/LppX"/>
</dbReference>
<protein>
    <recommendedName>
        <fullName evidence="7">Fatty acyl CoA synthetase</fullName>
    </recommendedName>
</protein>
<keyword evidence="2" id="KW-0813">Transport</keyword>
<keyword evidence="4" id="KW-0653">Protein transport</keyword>
<dbReference type="Gene3D" id="2.50.20.10">
    <property type="entry name" value="Lipoprotein localisation LolA/LolB/LppX"/>
    <property type="match status" value="1"/>
</dbReference>
<comment type="subunit">
    <text evidence="1">Monomer.</text>
</comment>
<evidence type="ECO:0000256" key="3">
    <source>
        <dbReference type="ARBA" id="ARBA00022729"/>
    </source>
</evidence>
<dbReference type="KEGG" id="psd:DSC_00415"/>
<dbReference type="Proteomes" id="UP000005870">
    <property type="component" value="Chromosome"/>
</dbReference>
<sequence length="211" mass="22665">MLMLLCSAGPLCAASPEPAADPPDPAWILSRIARPGAITTQFVELRDSALLNTPLRLQGRYMRDADATLVREVTAPYHEKITLRGQTATLERDGKQPRTFALARAPELLGLQHAFGALLSGDAAQLQQHYTLSAAGTRQAWQLRLDPRQAAAAQAPVRQIQLYGRGAELRCIETTDDKGQHQRTLLAGAAQAAAQVEDADALAALCRGQPG</sequence>
<evidence type="ECO:0000256" key="1">
    <source>
        <dbReference type="ARBA" id="ARBA00011245"/>
    </source>
</evidence>
<accession>G7US67</accession>
<keyword evidence="6" id="KW-1185">Reference proteome</keyword>
<dbReference type="EMBL" id="CP003093">
    <property type="protein sequence ID" value="AER54736.1"/>
    <property type="molecule type" value="Genomic_DNA"/>
</dbReference>
<dbReference type="AlphaFoldDB" id="G7US67"/>
<reference evidence="5 6" key="1">
    <citation type="journal article" date="2012" name="J. Bacteriol.">
        <title>Complete Genome Sequence of the BTEX-Degrading Bacterium Pseudoxanthomonas spadix BD-a59.</title>
        <authorList>
            <person name="Lee S.H."/>
            <person name="Jin H.M."/>
            <person name="Lee H.J."/>
            <person name="Kim J.M."/>
            <person name="Jeon C.O."/>
        </authorList>
    </citation>
    <scope>NUCLEOTIDE SEQUENCE [LARGE SCALE GENOMIC DNA]</scope>
    <source>
        <strain evidence="5 6">BD-a59</strain>
    </source>
</reference>
<dbReference type="GO" id="GO:0015031">
    <property type="term" value="P:protein transport"/>
    <property type="evidence" value="ECO:0007669"/>
    <property type="project" value="UniProtKB-KW"/>
</dbReference>
<dbReference type="SUPFAM" id="SSF89392">
    <property type="entry name" value="Prokaryotic lipoproteins and lipoprotein localization factors"/>
    <property type="match status" value="1"/>
</dbReference>
<evidence type="ECO:0000256" key="4">
    <source>
        <dbReference type="ARBA" id="ARBA00022927"/>
    </source>
</evidence>
<dbReference type="HOGENOM" id="CLU_091014_0_1_6"/>
<evidence type="ECO:0008006" key="7">
    <source>
        <dbReference type="Google" id="ProtNLM"/>
    </source>
</evidence>
<organism evidence="5 6">
    <name type="scientific">Pseudoxanthomonas spadix (strain BD-a59)</name>
    <dbReference type="NCBI Taxonomy" id="1045855"/>
    <lineage>
        <taxon>Bacteria</taxon>
        <taxon>Pseudomonadati</taxon>
        <taxon>Pseudomonadota</taxon>
        <taxon>Gammaproteobacteria</taxon>
        <taxon>Lysobacterales</taxon>
        <taxon>Lysobacteraceae</taxon>
        <taxon>Pseudoxanthomonas</taxon>
    </lineage>
</organism>